<evidence type="ECO:0000313" key="3">
    <source>
        <dbReference type="Proteomes" id="UP000002668"/>
    </source>
</evidence>
<dbReference type="InterPro" id="IPR001810">
    <property type="entry name" value="F-box_dom"/>
</dbReference>
<sequence length="243" mass="27630">MTTPGPLPNTLLTLLPYELICRICEYLPIDAIIALSATSRSLRYVRSLRVASQAEVPACARWAIRRYFNPPQLPKEHQLCLLCYQVTPLYMFYAHGSRWARWNSSDLSKAQEQNDDAVTADDGIIIPLPRGVCTRHIPTVFVSVVYTGPEGPCGWTSEMGHLCLHCRKTWGTEATGQKKCDCECGHCPVVDARLYTRVMVREFGGGQFEFWREEKAPRELWVHDFAWPERSHRVGRKDGQSSS</sequence>
<dbReference type="AlphaFoldDB" id="E5A1G0"/>
<accession>E5A1G0</accession>
<name>E5A1G0_LEPMJ</name>
<reference evidence="3" key="1">
    <citation type="journal article" date="2011" name="Nat. Commun.">
        <title>Effector diversification within compartments of the Leptosphaeria maculans genome affected by Repeat-Induced Point mutations.</title>
        <authorList>
            <person name="Rouxel T."/>
            <person name="Grandaubert J."/>
            <person name="Hane J.K."/>
            <person name="Hoede C."/>
            <person name="van de Wouw A.P."/>
            <person name="Couloux A."/>
            <person name="Dominguez V."/>
            <person name="Anthouard V."/>
            <person name="Bally P."/>
            <person name="Bourras S."/>
            <person name="Cozijnsen A.J."/>
            <person name="Ciuffetti L.M."/>
            <person name="Degrave A."/>
            <person name="Dilmaghani A."/>
            <person name="Duret L."/>
            <person name="Fudal I."/>
            <person name="Goodwin S.B."/>
            <person name="Gout L."/>
            <person name="Glaser N."/>
            <person name="Linglin J."/>
            <person name="Kema G.H.J."/>
            <person name="Lapalu N."/>
            <person name="Lawrence C.B."/>
            <person name="May K."/>
            <person name="Meyer M."/>
            <person name="Ollivier B."/>
            <person name="Poulain J."/>
            <person name="Schoch C.L."/>
            <person name="Simon A."/>
            <person name="Spatafora J.W."/>
            <person name="Stachowiak A."/>
            <person name="Turgeon B.G."/>
            <person name="Tyler B.M."/>
            <person name="Vincent D."/>
            <person name="Weissenbach J."/>
            <person name="Amselem J."/>
            <person name="Quesneville H."/>
            <person name="Oliver R.P."/>
            <person name="Wincker P."/>
            <person name="Balesdent M.-H."/>
            <person name="Howlett B.J."/>
        </authorList>
    </citation>
    <scope>NUCLEOTIDE SEQUENCE [LARGE SCALE GENOMIC DNA]</scope>
    <source>
        <strain evidence="3">JN3 / isolate v23.1.3 / race Av1-4-5-6-7-8</strain>
    </source>
</reference>
<dbReference type="InParanoid" id="E5A1G0"/>
<dbReference type="HOGENOM" id="CLU_115009_0_0_1"/>
<proteinExistence type="predicted"/>
<dbReference type="CDD" id="cd09917">
    <property type="entry name" value="F-box_SF"/>
    <property type="match status" value="1"/>
</dbReference>
<dbReference type="OMA" id="CRICEYL"/>
<dbReference type="eggNOG" id="ENOG502SXBU">
    <property type="taxonomic scope" value="Eukaryota"/>
</dbReference>
<dbReference type="SUPFAM" id="SSF81383">
    <property type="entry name" value="F-box domain"/>
    <property type="match status" value="1"/>
</dbReference>
<dbReference type="Pfam" id="PF00646">
    <property type="entry name" value="F-box"/>
    <property type="match status" value="1"/>
</dbReference>
<feature type="domain" description="F-box" evidence="1">
    <location>
        <begin position="13"/>
        <end position="45"/>
    </location>
</feature>
<protein>
    <recommendedName>
        <fullName evidence="1">F-box domain-containing protein</fullName>
    </recommendedName>
</protein>
<dbReference type="VEuPathDB" id="FungiDB:LEMA_P105550.1"/>
<dbReference type="InterPro" id="IPR036047">
    <property type="entry name" value="F-box-like_dom_sf"/>
</dbReference>
<keyword evidence="3" id="KW-1185">Reference proteome</keyword>
<dbReference type="Proteomes" id="UP000002668">
    <property type="component" value="Genome"/>
</dbReference>
<dbReference type="EMBL" id="FP929131">
    <property type="protein sequence ID" value="CBX97424.1"/>
    <property type="molecule type" value="Genomic_DNA"/>
</dbReference>
<gene>
    <name evidence="2" type="ORF">LEMA_P105550.1</name>
</gene>
<organism evidence="3">
    <name type="scientific">Leptosphaeria maculans (strain JN3 / isolate v23.1.3 / race Av1-4-5-6-7-8)</name>
    <name type="common">Blackleg fungus</name>
    <name type="synonym">Phoma lingam</name>
    <dbReference type="NCBI Taxonomy" id="985895"/>
    <lineage>
        <taxon>Eukaryota</taxon>
        <taxon>Fungi</taxon>
        <taxon>Dikarya</taxon>
        <taxon>Ascomycota</taxon>
        <taxon>Pezizomycotina</taxon>
        <taxon>Dothideomycetes</taxon>
        <taxon>Pleosporomycetidae</taxon>
        <taxon>Pleosporales</taxon>
        <taxon>Pleosporineae</taxon>
        <taxon>Leptosphaeriaceae</taxon>
        <taxon>Plenodomus</taxon>
        <taxon>Plenodomus lingam/Leptosphaeria maculans species complex</taxon>
    </lineage>
</organism>
<evidence type="ECO:0000313" key="2">
    <source>
        <dbReference type="EMBL" id="CBX97424.1"/>
    </source>
</evidence>
<evidence type="ECO:0000259" key="1">
    <source>
        <dbReference type="Pfam" id="PF00646"/>
    </source>
</evidence>